<keyword evidence="3" id="KW-1185">Reference proteome</keyword>
<sequence length="326" mass="35161">MTHLLFFTVEGLTCALPLAETRQVVGMVELQPPTGKRRGGAGTMNLRGRTVPVYSLRRLLGLADRPPLPTDVLVIAHLSGECVALWADGVQGVQGSPIQFPPEADASSPPGMVLTEDGKIIIYDLGAFLAAEETAQYPLRPGTAGTGGGTPPHDAEKAGEVLTERARAFAQPEEEETGEIPFSELLTFRLADQEYAIKTQYIREVFIMHEITPVPGVPDFIVGICAVRGEIISVVDLRALFSIPKRGLTDLNRVIVLSDGTVTFGILADYITDIYIRPTDQFSPVEPETTPIEQRYLLGVTEGSVLVLDAAAILADPAMMIGQTRK</sequence>
<dbReference type="SUPFAM" id="SSF50341">
    <property type="entry name" value="CheW-like"/>
    <property type="match status" value="2"/>
</dbReference>
<evidence type="ECO:0000313" key="2">
    <source>
        <dbReference type="EMBL" id="MDN7011991.1"/>
    </source>
</evidence>
<dbReference type="Pfam" id="PF01584">
    <property type="entry name" value="CheW"/>
    <property type="match status" value="2"/>
</dbReference>
<accession>A0ABT8M280</accession>
<dbReference type="InterPro" id="IPR002545">
    <property type="entry name" value="CheW-lke_dom"/>
</dbReference>
<comment type="caution">
    <text evidence="2">The sequence shown here is derived from an EMBL/GenBank/DDBJ whole genome shotgun (WGS) entry which is preliminary data.</text>
</comment>
<dbReference type="RefSeq" id="WP_301676576.1">
    <property type="nucleotide sequence ID" value="NZ_VCYI01000003.1"/>
</dbReference>
<proteinExistence type="predicted"/>
<dbReference type="Gene3D" id="2.40.50.180">
    <property type="entry name" value="CheA-289, Domain 4"/>
    <property type="match status" value="2"/>
</dbReference>
<evidence type="ECO:0000313" key="3">
    <source>
        <dbReference type="Proteomes" id="UP001168423"/>
    </source>
</evidence>
<name>A0ABT8M280_9EURY</name>
<feature type="domain" description="CheW-like" evidence="1">
    <location>
        <begin position="182"/>
        <end position="319"/>
    </location>
</feature>
<protein>
    <submittedName>
        <fullName evidence="2">Chemotaxis protein CheW</fullName>
    </submittedName>
</protein>
<dbReference type="InterPro" id="IPR036061">
    <property type="entry name" value="CheW-like_dom_sf"/>
</dbReference>
<dbReference type="PANTHER" id="PTHR22617">
    <property type="entry name" value="CHEMOTAXIS SENSOR HISTIDINE KINASE-RELATED"/>
    <property type="match status" value="1"/>
</dbReference>
<dbReference type="Gene3D" id="2.30.30.40">
    <property type="entry name" value="SH3 Domains"/>
    <property type="match status" value="2"/>
</dbReference>
<organism evidence="2 3">
    <name type="scientific">Methanoculleus methanifontis</name>
    <dbReference type="NCBI Taxonomy" id="2584086"/>
    <lineage>
        <taxon>Archaea</taxon>
        <taxon>Methanobacteriati</taxon>
        <taxon>Methanobacteriota</taxon>
        <taxon>Stenosarchaea group</taxon>
        <taxon>Methanomicrobia</taxon>
        <taxon>Methanomicrobiales</taxon>
        <taxon>Methanomicrobiaceae</taxon>
        <taxon>Methanoculleus</taxon>
    </lineage>
</organism>
<dbReference type="PANTHER" id="PTHR22617:SF23">
    <property type="entry name" value="CHEMOTAXIS PROTEIN CHEW"/>
    <property type="match status" value="1"/>
</dbReference>
<reference evidence="2" key="1">
    <citation type="submission" date="2019-05" db="EMBL/GenBank/DDBJ databases">
        <title>Isolation and characterization of methanogens from the cold seep sediment at Four-Way Closure Ridge.</title>
        <authorList>
            <person name="You Y.-T."/>
            <person name="Chen S.-C."/>
            <person name="Zhang W.-L."/>
            <person name="Lai M.-C."/>
        </authorList>
    </citation>
    <scope>NUCLEOTIDE SEQUENCE</scope>
    <source>
        <strain evidence="2">FWC-SCC3</strain>
    </source>
</reference>
<dbReference type="PROSITE" id="PS50851">
    <property type="entry name" value="CHEW"/>
    <property type="match status" value="2"/>
</dbReference>
<dbReference type="Proteomes" id="UP001168423">
    <property type="component" value="Unassembled WGS sequence"/>
</dbReference>
<dbReference type="SMART" id="SM00260">
    <property type="entry name" value="CheW"/>
    <property type="match status" value="2"/>
</dbReference>
<gene>
    <name evidence="2" type="ORF">FGW20_02805</name>
</gene>
<dbReference type="EMBL" id="VCYI01000003">
    <property type="protein sequence ID" value="MDN7011991.1"/>
    <property type="molecule type" value="Genomic_DNA"/>
</dbReference>
<evidence type="ECO:0000259" key="1">
    <source>
        <dbReference type="PROSITE" id="PS50851"/>
    </source>
</evidence>
<dbReference type="InterPro" id="IPR039315">
    <property type="entry name" value="CheW"/>
</dbReference>
<feature type="domain" description="CheW-like" evidence="1">
    <location>
        <begin position="1"/>
        <end position="134"/>
    </location>
</feature>